<dbReference type="EMBL" id="CAMPGE010017183">
    <property type="protein sequence ID" value="CAI2375688.1"/>
    <property type="molecule type" value="Genomic_DNA"/>
</dbReference>
<accession>A0AAD1XMQ3</accession>
<reference evidence="1" key="1">
    <citation type="submission" date="2023-07" db="EMBL/GenBank/DDBJ databases">
        <authorList>
            <consortium name="AG Swart"/>
            <person name="Singh M."/>
            <person name="Singh A."/>
            <person name="Seah K."/>
            <person name="Emmerich C."/>
        </authorList>
    </citation>
    <scope>NUCLEOTIDE SEQUENCE</scope>
    <source>
        <strain evidence="1">DP1</strain>
    </source>
</reference>
<proteinExistence type="predicted"/>
<evidence type="ECO:0000313" key="2">
    <source>
        <dbReference type="Proteomes" id="UP001295684"/>
    </source>
</evidence>
<dbReference type="Proteomes" id="UP001295684">
    <property type="component" value="Unassembled WGS sequence"/>
</dbReference>
<protein>
    <submittedName>
        <fullName evidence="1">Uncharacterized protein</fullName>
    </submittedName>
</protein>
<name>A0AAD1XMQ3_EUPCR</name>
<organism evidence="1 2">
    <name type="scientific">Euplotes crassus</name>
    <dbReference type="NCBI Taxonomy" id="5936"/>
    <lineage>
        <taxon>Eukaryota</taxon>
        <taxon>Sar</taxon>
        <taxon>Alveolata</taxon>
        <taxon>Ciliophora</taxon>
        <taxon>Intramacronucleata</taxon>
        <taxon>Spirotrichea</taxon>
        <taxon>Hypotrichia</taxon>
        <taxon>Euplotida</taxon>
        <taxon>Euplotidae</taxon>
        <taxon>Moneuplotes</taxon>
    </lineage>
</organism>
<comment type="caution">
    <text evidence="1">The sequence shown here is derived from an EMBL/GenBank/DDBJ whole genome shotgun (WGS) entry which is preliminary data.</text>
</comment>
<evidence type="ECO:0000313" key="1">
    <source>
        <dbReference type="EMBL" id="CAI2375688.1"/>
    </source>
</evidence>
<keyword evidence="2" id="KW-1185">Reference proteome</keyword>
<sequence length="182" mass="20851">MGILGLTVFGVTRASRLMFKKIDIYKQKGLAKEVIISKGFASWNLPQVFKANQPKVLKFLVQEGQKYRMDYFSCPMIVNKEQLEEVVGDQCTSVLGTVSGVYHVQKPLLIPQRWHKDTEGELELFNLDDVFPETHAHTNIVTKSLRGLFDSFVRSQRLRGPVSFTVYQNVFEAYKVIYITAQ</sequence>
<gene>
    <name evidence="1" type="ORF">ECRASSUSDP1_LOCUS17052</name>
</gene>
<dbReference type="AlphaFoldDB" id="A0AAD1XMQ3"/>